<evidence type="ECO:0000313" key="3">
    <source>
        <dbReference type="EMBL" id="KAI7732458.1"/>
    </source>
</evidence>
<protein>
    <submittedName>
        <fullName evidence="3">Uncharacterized protein</fullName>
    </submittedName>
</protein>
<keyword evidence="2" id="KW-0963">Cytoplasm</keyword>
<keyword evidence="4" id="KW-1185">Reference proteome</keyword>
<evidence type="ECO:0000313" key="4">
    <source>
        <dbReference type="Proteomes" id="UP001206925"/>
    </source>
</evidence>
<dbReference type="AlphaFoldDB" id="A0AAD5C198"/>
<dbReference type="EMBL" id="JAMZMK010010214">
    <property type="protein sequence ID" value="KAI7732458.1"/>
    <property type="molecule type" value="Genomic_DNA"/>
</dbReference>
<comment type="subcellular location">
    <subcellularLocation>
        <location evidence="1">Cytoplasm</location>
    </subcellularLocation>
</comment>
<gene>
    <name evidence="3" type="ORF">M8C21_001988</name>
</gene>
<reference evidence="3" key="1">
    <citation type="submission" date="2022-06" db="EMBL/GenBank/DDBJ databases">
        <title>Uncovering the hologenomic basis of an extraordinary plant invasion.</title>
        <authorList>
            <person name="Bieker V.C."/>
            <person name="Martin M.D."/>
            <person name="Gilbert T."/>
            <person name="Hodgins K."/>
            <person name="Battlay P."/>
            <person name="Petersen B."/>
            <person name="Wilson J."/>
        </authorList>
    </citation>
    <scope>NUCLEOTIDE SEQUENCE</scope>
    <source>
        <strain evidence="3">AA19_3_7</strain>
        <tissue evidence="3">Leaf</tissue>
    </source>
</reference>
<dbReference type="InterPro" id="IPR026151">
    <property type="entry name" value="Maspardin"/>
</dbReference>
<dbReference type="GO" id="GO:0005737">
    <property type="term" value="C:cytoplasm"/>
    <property type="evidence" value="ECO:0007669"/>
    <property type="project" value="UniProtKB-SubCell"/>
</dbReference>
<evidence type="ECO:0000256" key="1">
    <source>
        <dbReference type="ARBA" id="ARBA00004496"/>
    </source>
</evidence>
<accession>A0AAD5C198</accession>
<name>A0AAD5C198_AMBAR</name>
<organism evidence="3 4">
    <name type="scientific">Ambrosia artemisiifolia</name>
    <name type="common">Common ragweed</name>
    <dbReference type="NCBI Taxonomy" id="4212"/>
    <lineage>
        <taxon>Eukaryota</taxon>
        <taxon>Viridiplantae</taxon>
        <taxon>Streptophyta</taxon>
        <taxon>Embryophyta</taxon>
        <taxon>Tracheophyta</taxon>
        <taxon>Spermatophyta</taxon>
        <taxon>Magnoliopsida</taxon>
        <taxon>eudicotyledons</taxon>
        <taxon>Gunneridae</taxon>
        <taxon>Pentapetalae</taxon>
        <taxon>asterids</taxon>
        <taxon>campanulids</taxon>
        <taxon>Asterales</taxon>
        <taxon>Asteraceae</taxon>
        <taxon>Asteroideae</taxon>
        <taxon>Heliantheae alliance</taxon>
        <taxon>Heliantheae</taxon>
        <taxon>Ambrosia</taxon>
    </lineage>
</organism>
<dbReference type="PANTHER" id="PTHR15913:SF0">
    <property type="entry name" value="MASPARDIN"/>
    <property type="match status" value="1"/>
</dbReference>
<sequence>MSALKGINALEDMRHICGITTARKKATTGRVDKGYRVISIDIPHVWNNHEWVQAFEKFLDVFDVHRVQRNLTWPV</sequence>
<evidence type="ECO:0000256" key="2">
    <source>
        <dbReference type="ARBA" id="ARBA00022490"/>
    </source>
</evidence>
<proteinExistence type="predicted"/>
<dbReference type="PANTHER" id="PTHR15913">
    <property type="entry name" value="ACID CLUSTER PROTEIN 33"/>
    <property type="match status" value="1"/>
</dbReference>
<comment type="caution">
    <text evidence="3">The sequence shown here is derived from an EMBL/GenBank/DDBJ whole genome shotgun (WGS) entry which is preliminary data.</text>
</comment>
<dbReference type="Proteomes" id="UP001206925">
    <property type="component" value="Unassembled WGS sequence"/>
</dbReference>